<dbReference type="Proteomes" id="UP000518188">
    <property type="component" value="Unassembled WGS sequence"/>
</dbReference>
<dbReference type="Pfam" id="PF02575">
    <property type="entry name" value="YbaB_DNA_bd"/>
    <property type="match status" value="1"/>
</dbReference>
<dbReference type="SUPFAM" id="SSF82607">
    <property type="entry name" value="YbaB-like"/>
    <property type="match status" value="1"/>
</dbReference>
<dbReference type="RefSeq" id="WP_044521171.1">
    <property type="nucleotide sequence ID" value="NZ_HG322952.1"/>
</dbReference>
<proteinExistence type="predicted"/>
<accession>A0A7X6MNT1</accession>
<evidence type="ECO:0000313" key="2">
    <source>
        <dbReference type="Proteomes" id="UP000518188"/>
    </source>
</evidence>
<comment type="caution">
    <text evidence="1">The sequence shown here is derived from an EMBL/GenBank/DDBJ whole genome shotgun (WGS) entry which is preliminary data.</text>
</comment>
<evidence type="ECO:0008006" key="3">
    <source>
        <dbReference type="Google" id="ProtNLM"/>
    </source>
</evidence>
<evidence type="ECO:0000313" key="1">
    <source>
        <dbReference type="EMBL" id="NKZ11801.1"/>
    </source>
</evidence>
<dbReference type="AlphaFoldDB" id="A0A7X6MNT1"/>
<protein>
    <recommendedName>
        <fullName evidence="3">Nucleoid-associated protein YbaB</fullName>
    </recommendedName>
</protein>
<gene>
    <name evidence="1" type="ORF">HGA11_12495</name>
</gene>
<dbReference type="InterPro" id="IPR036894">
    <property type="entry name" value="YbaB-like_sf"/>
</dbReference>
<name>A0A7X6MNT1_9MYCO</name>
<organism evidence="1 2">
    <name type="scientific">Mycolicibacterium septicum DSM 44393</name>
    <dbReference type="NCBI Taxonomy" id="1341646"/>
    <lineage>
        <taxon>Bacteria</taxon>
        <taxon>Bacillati</taxon>
        <taxon>Actinomycetota</taxon>
        <taxon>Actinomycetes</taxon>
        <taxon>Mycobacteriales</taxon>
        <taxon>Mycobacteriaceae</taxon>
        <taxon>Mycolicibacterium</taxon>
    </lineage>
</organism>
<dbReference type="Gene3D" id="3.30.1310.10">
    <property type="entry name" value="Nucleoid-associated protein YbaB-like domain"/>
    <property type="match status" value="1"/>
</dbReference>
<dbReference type="EMBL" id="JAAXPJ010000004">
    <property type="protein sequence ID" value="NKZ11801.1"/>
    <property type="molecule type" value="Genomic_DNA"/>
</dbReference>
<dbReference type="InterPro" id="IPR004401">
    <property type="entry name" value="YbaB/EbfC"/>
</dbReference>
<sequence>MTSLADSLLARIRRQRDLVQAMDEHCQSISARVTSRDGNVSAEVDGMGTMTGLWLGPGAHKLGADVLAKLIVETASAAAQVASARQQYLTEEFAQRMQELGQAPLTRWDGGSFEPERQ</sequence>
<reference evidence="1 2" key="1">
    <citation type="submission" date="2020-04" db="EMBL/GenBank/DDBJ databases">
        <title>MicrobeNet Type strains.</title>
        <authorList>
            <person name="Nicholson A.C."/>
        </authorList>
    </citation>
    <scope>NUCLEOTIDE SEQUENCE [LARGE SCALE GENOMIC DNA]</scope>
    <source>
        <strain evidence="1 2">ATCC 700731</strain>
    </source>
</reference>
<dbReference type="GO" id="GO:0003677">
    <property type="term" value="F:DNA binding"/>
    <property type="evidence" value="ECO:0007669"/>
    <property type="project" value="InterPro"/>
</dbReference>